<keyword evidence="5 7" id="KW-1133">Transmembrane helix</keyword>
<dbReference type="KEGG" id="ttk:TST_0618"/>
<evidence type="ECO:0000256" key="3">
    <source>
        <dbReference type="ARBA" id="ARBA00022679"/>
    </source>
</evidence>
<feature type="transmembrane region" description="Helical" evidence="7">
    <location>
        <begin position="45"/>
        <end position="66"/>
    </location>
</feature>
<evidence type="ECO:0000256" key="5">
    <source>
        <dbReference type="ARBA" id="ARBA00022989"/>
    </source>
</evidence>
<comment type="pathway">
    <text evidence="7">Protein modification; lipoprotein biosynthesis (diacylglyceryl transfer).</text>
</comment>
<comment type="catalytic activity">
    <reaction evidence="7">
        <text>L-cysteinyl-[prolipoprotein] + a 1,2-diacyl-sn-glycero-3-phospho-(1'-sn-glycerol) = an S-1,2-diacyl-sn-glyceryl-L-cysteinyl-[prolipoprotein] + sn-glycerol 1-phosphate + H(+)</text>
        <dbReference type="Rhea" id="RHEA:56712"/>
        <dbReference type="Rhea" id="RHEA-COMP:14679"/>
        <dbReference type="Rhea" id="RHEA-COMP:14680"/>
        <dbReference type="ChEBI" id="CHEBI:15378"/>
        <dbReference type="ChEBI" id="CHEBI:29950"/>
        <dbReference type="ChEBI" id="CHEBI:57685"/>
        <dbReference type="ChEBI" id="CHEBI:64716"/>
        <dbReference type="ChEBI" id="CHEBI:140658"/>
        <dbReference type="EC" id="2.5.1.145"/>
    </reaction>
</comment>
<dbReference type="RefSeq" id="WP_068549390.1">
    <property type="nucleotide sequence ID" value="NZ_AP013035.1"/>
</dbReference>
<proteinExistence type="inferred from homology"/>
<keyword evidence="2 7" id="KW-1003">Cell membrane</keyword>
<keyword evidence="4 7" id="KW-0812">Transmembrane</keyword>
<keyword evidence="8" id="KW-0449">Lipoprotein</keyword>
<reference evidence="9" key="1">
    <citation type="journal article" date="2018" name="Science">
        <title>A primordial and reversible TCA cycle in a facultatively chemolithoautotrophic thermophile.</title>
        <authorList>
            <person name="Nunoura T."/>
            <person name="Chikaraishi Y."/>
            <person name="Izaki R."/>
            <person name="Suwa T."/>
            <person name="Sato T."/>
            <person name="Harada T."/>
            <person name="Mori K."/>
            <person name="Kato Y."/>
            <person name="Miyazaki M."/>
            <person name="Shimamura S."/>
            <person name="Yanagawa K."/>
            <person name="Shuto A."/>
            <person name="Ohkouchi N."/>
            <person name="Fujita N."/>
            <person name="Takaki Y."/>
            <person name="Atomi H."/>
            <person name="Takai K."/>
        </authorList>
    </citation>
    <scope>NUCLEOTIDE SEQUENCE [LARGE SCALE GENOMIC DNA]</scope>
    <source>
        <strain evidence="9">DSM 17441 / JCM 13301 / NBRC 103674 / ABI70S6</strain>
    </source>
</reference>
<evidence type="ECO:0000313" key="9">
    <source>
        <dbReference type="Proteomes" id="UP000063234"/>
    </source>
</evidence>
<feature type="transmembrane region" description="Helical" evidence="7">
    <location>
        <begin position="13"/>
        <end position="33"/>
    </location>
</feature>
<feature type="transmembrane region" description="Helical" evidence="7">
    <location>
        <begin position="86"/>
        <end position="104"/>
    </location>
</feature>
<name>A0A0S3QSW5_THET7</name>
<dbReference type="OrthoDB" id="871140at2"/>
<dbReference type="Proteomes" id="UP000063234">
    <property type="component" value="Chromosome"/>
</dbReference>
<comment type="function">
    <text evidence="7">Catalyzes the transfer of the diacylglyceryl group from phosphatidylglycerol to the sulfhydryl group of the N-terminal cysteine of a prolipoprotein, the first step in the formation of mature lipoproteins.</text>
</comment>
<accession>A0A0S3QSW5</accession>
<organism evidence="8 9">
    <name type="scientific">Thermosulfidibacter takaii (strain DSM 17441 / JCM 13301 / NBRC 103674 / ABI70S6)</name>
    <dbReference type="NCBI Taxonomy" id="1298851"/>
    <lineage>
        <taxon>Bacteria</taxon>
        <taxon>Pseudomonadati</taxon>
        <taxon>Thermosulfidibacterota</taxon>
        <taxon>Thermosulfidibacteria</taxon>
        <taxon>Thermosulfidibacterales</taxon>
        <taxon>Thermosulfidibacteraceae</taxon>
    </lineage>
</organism>
<evidence type="ECO:0000256" key="1">
    <source>
        <dbReference type="ARBA" id="ARBA00007150"/>
    </source>
</evidence>
<dbReference type="EMBL" id="AP013035">
    <property type="protein sequence ID" value="BAT71424.1"/>
    <property type="molecule type" value="Genomic_DNA"/>
</dbReference>
<gene>
    <name evidence="7 8" type="primary">lgt</name>
    <name evidence="8" type="ORF">TST_0618</name>
</gene>
<comment type="subcellular location">
    <subcellularLocation>
        <location evidence="7">Cell membrane</location>
        <topology evidence="7">Multi-pass membrane protein</topology>
    </subcellularLocation>
</comment>
<dbReference type="GO" id="GO:0005886">
    <property type="term" value="C:plasma membrane"/>
    <property type="evidence" value="ECO:0007669"/>
    <property type="project" value="UniProtKB-SubCell"/>
</dbReference>
<keyword evidence="6 7" id="KW-0472">Membrane</keyword>
<dbReference type="STRING" id="1298851.TST_0618"/>
<evidence type="ECO:0000313" key="8">
    <source>
        <dbReference type="EMBL" id="BAT71424.1"/>
    </source>
</evidence>
<dbReference type="GO" id="GO:0008961">
    <property type="term" value="F:phosphatidylglycerol-prolipoprotein diacylglyceryl transferase activity"/>
    <property type="evidence" value="ECO:0007669"/>
    <property type="project" value="UniProtKB-UniRule"/>
</dbReference>
<feature type="transmembrane region" description="Helical" evidence="7">
    <location>
        <begin position="227"/>
        <end position="246"/>
    </location>
</feature>
<dbReference type="InterPro" id="IPR001640">
    <property type="entry name" value="Lgt"/>
</dbReference>
<evidence type="ECO:0000256" key="4">
    <source>
        <dbReference type="ARBA" id="ARBA00022692"/>
    </source>
</evidence>
<dbReference type="NCBIfam" id="TIGR00544">
    <property type="entry name" value="lgt"/>
    <property type="match status" value="1"/>
</dbReference>
<dbReference type="UniPathway" id="UPA00664"/>
<keyword evidence="9" id="KW-1185">Reference proteome</keyword>
<dbReference type="Pfam" id="PF01790">
    <property type="entry name" value="LGT"/>
    <property type="match status" value="1"/>
</dbReference>
<comment type="similarity">
    <text evidence="1 7">Belongs to the Lgt family.</text>
</comment>
<dbReference type="AlphaFoldDB" id="A0A0S3QSW5"/>
<evidence type="ECO:0000256" key="2">
    <source>
        <dbReference type="ARBA" id="ARBA00022475"/>
    </source>
</evidence>
<dbReference type="HAMAP" id="MF_01147">
    <property type="entry name" value="Lgt"/>
    <property type="match status" value="1"/>
</dbReference>
<dbReference type="PANTHER" id="PTHR30589:SF0">
    <property type="entry name" value="PHOSPHATIDYLGLYCEROL--PROLIPOPROTEIN DIACYLGLYCERYL TRANSFERASE"/>
    <property type="match status" value="1"/>
</dbReference>
<sequence>MHPYLVEFGKFKIPSYGVFVSIGFLLATILAARRAPKEGIESEKIYDLAFWILLGGILGARFYYVVQHWRDFARAPWEAFFVWKGGLAIIGGLIFGALAGVAYCKKKGLDIRKTFDLVAWVLPLAQAIGRIGCLCAGCCYGKPCSLPWAVVFRDPHSLAPIGIPLHPTEAYHMLANFFVFGALTYKYKHKSFDGEITSLYLMLYSVGRFIVEFFRGDDRGFIGPLSIPQWLCVGMFLVGMILYLTLRRVDR</sequence>
<dbReference type="PANTHER" id="PTHR30589">
    <property type="entry name" value="PROLIPOPROTEIN DIACYLGLYCERYL TRANSFERASE"/>
    <property type="match status" value="1"/>
</dbReference>
<evidence type="ECO:0000256" key="7">
    <source>
        <dbReference type="HAMAP-Rule" id="MF_01147"/>
    </source>
</evidence>
<protein>
    <recommendedName>
        <fullName evidence="7">Phosphatidylglycerol--prolipoprotein diacylglyceryl transferase</fullName>
        <ecNumber evidence="7">2.5.1.145</ecNumber>
    </recommendedName>
</protein>
<dbReference type="EC" id="2.5.1.145" evidence="7"/>
<feature type="binding site" evidence="7">
    <location>
        <position position="130"/>
    </location>
    <ligand>
        <name>a 1,2-diacyl-sn-glycero-3-phospho-(1'-sn-glycerol)</name>
        <dbReference type="ChEBI" id="CHEBI:64716"/>
    </ligand>
</feature>
<keyword evidence="3 7" id="KW-0808">Transferase</keyword>
<feature type="transmembrane region" description="Helical" evidence="7">
    <location>
        <begin position="196"/>
        <end position="215"/>
    </location>
</feature>
<evidence type="ECO:0000256" key="6">
    <source>
        <dbReference type="ARBA" id="ARBA00023136"/>
    </source>
</evidence>
<dbReference type="GO" id="GO:0042158">
    <property type="term" value="P:lipoprotein biosynthetic process"/>
    <property type="evidence" value="ECO:0007669"/>
    <property type="project" value="UniProtKB-UniRule"/>
</dbReference>